<evidence type="ECO:0000259" key="1">
    <source>
        <dbReference type="Pfam" id="PF26115"/>
    </source>
</evidence>
<dbReference type="STRING" id="857087.Metme_0005"/>
<sequence>MSETENISKMAELLATAIFKELKWNQEAPQNTNFSCVSPESHGKHTHPADVVYWYQDPYKGSKVYILTDLKSYARGSITADSVKNSITNLALSVECAKISDEWRGRFITGAENTDVVGMLFIFNHDKGWDTEFSKFLSKMFDEYPRIPSGVKLYILGPQDIWYINNIIFDIKTLRGDGELPAPNDCSFVYPDLSRSMMVQNDWGCAATLECLKAPWQIIKYRKDDSSLHLLIYYRGTGDTVQEFIYLIDKLVHFQWVAMCATIRLRAPYASHNAASTFALAVKEYAEPLDETHKINDKLSKLRLETIQTVTPNYSEIEIGMGAR</sequence>
<dbReference type="InterPro" id="IPR058873">
    <property type="entry name" value="PDDEXK_GAPS4"/>
</dbReference>
<proteinExistence type="predicted"/>
<accession>F9ZX01</accession>
<evidence type="ECO:0000313" key="2">
    <source>
        <dbReference type="EMBL" id="AEF98462.1"/>
    </source>
</evidence>
<reference evidence="3" key="3">
    <citation type="submission" date="2011-05" db="EMBL/GenBank/DDBJ databases">
        <title>Complete sequence of Methylomonas methanica MC09.</title>
        <authorList>
            <consortium name="US DOE Joint Genome Institute"/>
            <person name="Lucas S."/>
            <person name="Han J."/>
            <person name="Lapidus A."/>
            <person name="Cheng J.-F."/>
            <person name="Goodwin L."/>
            <person name="Pitluck S."/>
            <person name="Peters L."/>
            <person name="Mikhailova N."/>
            <person name="Teshima H."/>
            <person name="Han C."/>
            <person name="Tapia R."/>
            <person name="Land M."/>
            <person name="Hauser L."/>
            <person name="Kyrpides N."/>
            <person name="Ivanova N."/>
            <person name="Pagani I."/>
            <person name="Stein L."/>
            <person name="Woyke T."/>
        </authorList>
    </citation>
    <scope>NUCLEOTIDE SEQUENCE [LARGE SCALE GENOMIC DNA]</scope>
    <source>
        <strain evidence="3">MC09</strain>
    </source>
</reference>
<name>F9ZX01_METMM</name>
<organism evidence="2 3">
    <name type="scientific">Methylomonas methanica (strain DSM 25384 / MC09)</name>
    <dbReference type="NCBI Taxonomy" id="857087"/>
    <lineage>
        <taxon>Bacteria</taxon>
        <taxon>Pseudomonadati</taxon>
        <taxon>Pseudomonadota</taxon>
        <taxon>Gammaproteobacteria</taxon>
        <taxon>Methylococcales</taxon>
        <taxon>Methylococcaceae</taxon>
        <taxon>Methylomonas</taxon>
    </lineage>
</organism>
<reference key="2">
    <citation type="submission" date="2011-05" db="EMBL/GenBank/DDBJ databases">
        <title>Complete genome sequence of the aerobic marine methanotroph Methylomonas methanica MC09.</title>
        <authorList>
            <person name="Boden R."/>
            <person name="Cunliffe M."/>
            <person name="Scanlan J."/>
            <person name="Moussard H."/>
            <person name="Kits K.D."/>
            <person name="Klotz M."/>
            <person name="Jetten M."/>
            <person name="Vuilleumier S."/>
            <person name="Han J."/>
            <person name="Peters L."/>
            <person name="Mikhailova N."/>
            <person name="Teshima H."/>
            <person name="Tapia R."/>
            <person name="Kyrpides N."/>
            <person name="Ivanova N."/>
            <person name="Pagani I."/>
            <person name="Cheng J.-F."/>
            <person name="Goodwin L."/>
            <person name="Han C."/>
            <person name="Hauser L."/>
            <person name="Land M."/>
            <person name="Lapidus A."/>
            <person name="Lucas S."/>
            <person name="Pitluck S."/>
            <person name="Woyke T."/>
            <person name="Stein L.Y."/>
            <person name="Murrell C."/>
        </authorList>
    </citation>
    <scope>NUCLEOTIDE SEQUENCE</scope>
    <source>
        <strain>MC09</strain>
    </source>
</reference>
<dbReference type="Proteomes" id="UP000008888">
    <property type="component" value="Chromosome"/>
</dbReference>
<gene>
    <name evidence="2" type="ordered locus">Metme_0005</name>
</gene>
<dbReference type="EMBL" id="CP002738">
    <property type="protein sequence ID" value="AEF98462.1"/>
    <property type="molecule type" value="Genomic_DNA"/>
</dbReference>
<dbReference type="OrthoDB" id="8438731at2"/>
<feature type="domain" description="GAPS4 PD-(D/E)XK nuclease" evidence="1">
    <location>
        <begin position="4"/>
        <end position="141"/>
    </location>
</feature>
<reference evidence="2 3" key="1">
    <citation type="journal article" date="2011" name="J. Bacteriol.">
        <title>Complete Genome Sequence of the Aerobic Marine Methanotroph Methylomonas methanica MC09.</title>
        <authorList>
            <person name="Boden R."/>
            <person name="Cunliffe M."/>
            <person name="Scanlan J."/>
            <person name="Moussard H."/>
            <person name="Kits K.D."/>
            <person name="Klotz M.G."/>
            <person name="Jetten M.S."/>
            <person name="Vuilleumier S."/>
            <person name="Han J."/>
            <person name="Peters L."/>
            <person name="Mikhailova N."/>
            <person name="Teshima H."/>
            <person name="Tapia R."/>
            <person name="Kyrpides N."/>
            <person name="Ivanova N."/>
            <person name="Pagani I."/>
            <person name="Cheng J.F."/>
            <person name="Goodwin L."/>
            <person name="Han C."/>
            <person name="Hauser L."/>
            <person name="Land M.L."/>
            <person name="Lapidus A."/>
            <person name="Lucas S."/>
            <person name="Pitluck S."/>
            <person name="Woyke T."/>
            <person name="Stein L."/>
            <person name="Murrell J.C."/>
        </authorList>
    </citation>
    <scope>NUCLEOTIDE SEQUENCE [LARGE SCALE GENOMIC DNA]</scope>
    <source>
        <strain evidence="2 3">MC09</strain>
    </source>
</reference>
<evidence type="ECO:0000313" key="3">
    <source>
        <dbReference type="Proteomes" id="UP000008888"/>
    </source>
</evidence>
<dbReference type="AlphaFoldDB" id="F9ZX01"/>
<dbReference type="eggNOG" id="ENOG502Z9C8">
    <property type="taxonomic scope" value="Bacteria"/>
</dbReference>
<protein>
    <recommendedName>
        <fullName evidence="1">GAPS4 PD-(D/E)XK nuclease domain-containing protein</fullName>
    </recommendedName>
</protein>
<dbReference type="Pfam" id="PF26115">
    <property type="entry name" value="PDDEXK_GAPS4"/>
    <property type="match status" value="1"/>
</dbReference>
<dbReference type="KEGG" id="mmt:Metme_0005"/>
<dbReference type="RefSeq" id="WP_013816735.1">
    <property type="nucleotide sequence ID" value="NC_015572.1"/>
</dbReference>
<dbReference type="HOGENOM" id="CLU_074331_0_0_6"/>
<keyword evidence="3" id="KW-1185">Reference proteome</keyword>